<dbReference type="Pfam" id="PF03604">
    <property type="entry name" value="Zn_ribbon_RPAB4"/>
    <property type="match status" value="1"/>
</dbReference>
<dbReference type="InterPro" id="IPR006591">
    <property type="entry name" value="RNAP_P/RPABC4"/>
</dbReference>
<dbReference type="AlphaFoldDB" id="A0A3P7LEV1"/>
<dbReference type="FunFam" id="2.20.28.30:FF:000002">
    <property type="entry name" value="DNA-directed RNA polymerases II, IV and V subunit 12"/>
    <property type="match status" value="1"/>
</dbReference>
<keyword evidence="2" id="KW-0479">Metal-binding</keyword>
<dbReference type="GO" id="GO:0003677">
    <property type="term" value="F:DNA binding"/>
    <property type="evidence" value="ECO:0007669"/>
    <property type="project" value="InterPro"/>
</dbReference>
<dbReference type="EMBL" id="UYRU01062324">
    <property type="protein sequence ID" value="VDN15384.1"/>
    <property type="molecule type" value="Genomic_DNA"/>
</dbReference>
<dbReference type="SUPFAM" id="SSF63393">
    <property type="entry name" value="RNA polymerase subunits"/>
    <property type="match status" value="1"/>
</dbReference>
<dbReference type="GO" id="GO:0006351">
    <property type="term" value="P:DNA-templated transcription"/>
    <property type="evidence" value="ECO:0007669"/>
    <property type="project" value="InterPro"/>
</dbReference>
<dbReference type="PANTHER" id="PTHR12056">
    <property type="entry name" value="DNA-DIRECTED RNA POLYMERASES I, II, AND III"/>
    <property type="match status" value="1"/>
</dbReference>
<keyword evidence="7" id="KW-1185">Reference proteome</keyword>
<evidence type="ECO:0000313" key="6">
    <source>
        <dbReference type="EMBL" id="VDN15384.1"/>
    </source>
</evidence>
<reference evidence="6 7" key="1">
    <citation type="submission" date="2018-11" db="EMBL/GenBank/DDBJ databases">
        <authorList>
            <consortium name="Pathogen Informatics"/>
        </authorList>
    </citation>
    <scope>NUCLEOTIDE SEQUENCE [LARGE SCALE GENOMIC DNA]</scope>
</reference>
<evidence type="ECO:0000256" key="2">
    <source>
        <dbReference type="ARBA" id="ARBA00022723"/>
    </source>
</evidence>
<dbReference type="Proteomes" id="UP000281553">
    <property type="component" value="Unassembled WGS sequence"/>
</dbReference>
<comment type="subcellular location">
    <subcellularLocation>
        <location evidence="1">Nucleus</location>
    </subcellularLocation>
</comment>
<evidence type="ECO:0000256" key="4">
    <source>
        <dbReference type="ARBA" id="ARBA00023242"/>
    </source>
</evidence>
<dbReference type="GO" id="GO:0005665">
    <property type="term" value="C:RNA polymerase II, core complex"/>
    <property type="evidence" value="ECO:0007669"/>
    <property type="project" value="TreeGrafter"/>
</dbReference>
<sequence>MSTAYDSKHGGETPAANAAAPQPLRLVTYICGECRAENEIRPRELVRCLECGHRVLYKKRSKRMSVFEAR</sequence>
<keyword evidence="4" id="KW-0539">Nucleus</keyword>
<evidence type="ECO:0000256" key="1">
    <source>
        <dbReference type="ARBA" id="ARBA00004123"/>
    </source>
</evidence>
<evidence type="ECO:0000256" key="3">
    <source>
        <dbReference type="ARBA" id="ARBA00022833"/>
    </source>
</evidence>
<dbReference type="OrthoDB" id="5585087at2759"/>
<evidence type="ECO:0008006" key="8">
    <source>
        <dbReference type="Google" id="ProtNLM"/>
    </source>
</evidence>
<accession>A0A3P7LEV1</accession>
<evidence type="ECO:0000256" key="5">
    <source>
        <dbReference type="ARBA" id="ARBA00025770"/>
    </source>
</evidence>
<organism evidence="6 7">
    <name type="scientific">Dibothriocephalus latus</name>
    <name type="common">Fish tapeworm</name>
    <name type="synonym">Diphyllobothrium latum</name>
    <dbReference type="NCBI Taxonomy" id="60516"/>
    <lineage>
        <taxon>Eukaryota</taxon>
        <taxon>Metazoa</taxon>
        <taxon>Spiralia</taxon>
        <taxon>Lophotrochozoa</taxon>
        <taxon>Platyhelminthes</taxon>
        <taxon>Cestoda</taxon>
        <taxon>Eucestoda</taxon>
        <taxon>Diphyllobothriidea</taxon>
        <taxon>Diphyllobothriidae</taxon>
        <taxon>Dibothriocephalus</taxon>
    </lineage>
</organism>
<name>A0A3P7LEV1_DIBLA</name>
<dbReference type="Gene3D" id="2.20.28.30">
    <property type="entry name" value="RNA polymerase ii, chain L"/>
    <property type="match status" value="1"/>
</dbReference>
<proteinExistence type="inferred from homology"/>
<dbReference type="GO" id="GO:0005666">
    <property type="term" value="C:RNA polymerase III complex"/>
    <property type="evidence" value="ECO:0007669"/>
    <property type="project" value="TreeGrafter"/>
</dbReference>
<dbReference type="PANTHER" id="PTHR12056:SF2">
    <property type="entry name" value="GEO11084P1"/>
    <property type="match status" value="1"/>
</dbReference>
<dbReference type="InterPro" id="IPR039747">
    <property type="entry name" value="RPABC4"/>
</dbReference>
<keyword evidence="3" id="KW-0862">Zinc</keyword>
<gene>
    <name evidence="6" type="ORF">DILT_LOCUS11215</name>
</gene>
<dbReference type="GO" id="GO:0008270">
    <property type="term" value="F:zinc ion binding"/>
    <property type="evidence" value="ECO:0007669"/>
    <property type="project" value="InterPro"/>
</dbReference>
<dbReference type="SMART" id="SM00659">
    <property type="entry name" value="RPOLCX"/>
    <property type="match status" value="1"/>
</dbReference>
<dbReference type="GO" id="GO:0005736">
    <property type="term" value="C:RNA polymerase I complex"/>
    <property type="evidence" value="ECO:0007669"/>
    <property type="project" value="TreeGrafter"/>
</dbReference>
<dbReference type="GO" id="GO:0003899">
    <property type="term" value="F:DNA-directed RNA polymerase activity"/>
    <property type="evidence" value="ECO:0007669"/>
    <property type="project" value="InterPro"/>
</dbReference>
<comment type="similarity">
    <text evidence="5">Belongs to the archaeal Rpo12/eukaryotic RPC10 RNA polymerase subunit family.</text>
</comment>
<dbReference type="InterPro" id="IPR029040">
    <property type="entry name" value="RPABC4/Spt4"/>
</dbReference>
<evidence type="ECO:0000313" key="7">
    <source>
        <dbReference type="Proteomes" id="UP000281553"/>
    </source>
</evidence>
<protein>
    <recommendedName>
        <fullName evidence="8">DNA-directed RNA polymerase I, II, and III subunit RPABC4</fullName>
    </recommendedName>
</protein>